<protein>
    <submittedName>
        <fullName evidence="2">Uncharacterized protein</fullName>
    </submittedName>
</protein>
<dbReference type="STRING" id="1333662.LPB303_11725"/>
<comment type="caution">
    <text evidence="2">The sequence shown here is derived from an EMBL/GenBank/DDBJ whole genome shotgun (WGS) entry which is preliminary data.</text>
</comment>
<sequence>MLLVFLFSFIISGKFNINGIINITYLIFGVSIFLGTLYYIYDIYFGPKKRVNELKKYPFTELMKIGFKHKKDYLIGKINGFTVIVGYNWRNEKGFPCVYGIILFDPRINGKHMNNYDLNKLQNSIKDEYNFWEYGRLKTEWDFTKEKPNHKSIITKLKKNSNLILNKGMNKINFENWKNEIESKYSESKKTNANTV</sequence>
<evidence type="ECO:0000313" key="3">
    <source>
        <dbReference type="Proteomes" id="UP000076923"/>
    </source>
</evidence>
<proteinExistence type="predicted"/>
<keyword evidence="1" id="KW-1133">Transmembrane helix</keyword>
<dbReference type="Proteomes" id="UP000076923">
    <property type="component" value="Unassembled WGS sequence"/>
</dbReference>
<dbReference type="AlphaFoldDB" id="A0A176TB14"/>
<dbReference type="EMBL" id="LVWE01000042">
    <property type="protein sequence ID" value="OAD44605.1"/>
    <property type="molecule type" value="Genomic_DNA"/>
</dbReference>
<name>A0A176TB14_9FLAO</name>
<accession>A0A176TB14</accession>
<feature type="transmembrane region" description="Helical" evidence="1">
    <location>
        <begin position="23"/>
        <end position="41"/>
    </location>
</feature>
<gene>
    <name evidence="2" type="ORF">LPB303_11725</name>
</gene>
<keyword evidence="1" id="KW-0472">Membrane</keyword>
<keyword evidence="1" id="KW-0812">Transmembrane</keyword>
<keyword evidence="3" id="KW-1185">Reference proteome</keyword>
<organism evidence="2 3">
    <name type="scientific">Polaribacter atrinae</name>
    <dbReference type="NCBI Taxonomy" id="1333662"/>
    <lineage>
        <taxon>Bacteria</taxon>
        <taxon>Pseudomonadati</taxon>
        <taxon>Bacteroidota</taxon>
        <taxon>Flavobacteriia</taxon>
        <taxon>Flavobacteriales</taxon>
        <taxon>Flavobacteriaceae</taxon>
    </lineage>
</organism>
<reference evidence="2 3" key="1">
    <citation type="submission" date="2016-02" db="EMBL/GenBank/DDBJ databases">
        <title>Draft genome sequence of Polaribacter atrinae KACC17473.</title>
        <authorList>
            <person name="Shin S.-K."/>
            <person name="Yi H."/>
        </authorList>
    </citation>
    <scope>NUCLEOTIDE SEQUENCE [LARGE SCALE GENOMIC DNA]</scope>
    <source>
        <strain evidence="2 3">KACC 17473</strain>
    </source>
</reference>
<evidence type="ECO:0000313" key="2">
    <source>
        <dbReference type="EMBL" id="OAD44605.1"/>
    </source>
</evidence>
<evidence type="ECO:0000256" key="1">
    <source>
        <dbReference type="SAM" id="Phobius"/>
    </source>
</evidence>